<gene>
    <name evidence="1" type="ORF">J4G33_15890</name>
</gene>
<accession>A0A939LUM6</accession>
<protein>
    <submittedName>
        <fullName evidence="1">Uncharacterized protein</fullName>
    </submittedName>
</protein>
<evidence type="ECO:0000313" key="1">
    <source>
        <dbReference type="EMBL" id="MBO1753290.1"/>
    </source>
</evidence>
<sequence>MATEDAPLVHDERDGESASIDRRLLAVYLNDHLAGSVAGARRLRRTADTLQRSPVAAGLDRVAREVAAEKDELDEMLEAWGVTQALPKQALAWLGERVSRIKAARSQMRSSPTTTLLEVELLRSAVVGKRGLWQTLIDLAPALDVDRSRMVELLEQTDRQVIILDEVHAFVRVRALRAVR</sequence>
<name>A0A939LUM6_9CELL</name>
<dbReference type="AlphaFoldDB" id="A0A939LUM6"/>
<dbReference type="Proteomes" id="UP000664209">
    <property type="component" value="Unassembled WGS sequence"/>
</dbReference>
<organism evidence="1 2">
    <name type="scientific">Actinotalea soli</name>
    <dbReference type="NCBI Taxonomy" id="2819234"/>
    <lineage>
        <taxon>Bacteria</taxon>
        <taxon>Bacillati</taxon>
        <taxon>Actinomycetota</taxon>
        <taxon>Actinomycetes</taxon>
        <taxon>Micrococcales</taxon>
        <taxon>Cellulomonadaceae</taxon>
        <taxon>Actinotalea</taxon>
    </lineage>
</organism>
<proteinExistence type="predicted"/>
<comment type="caution">
    <text evidence="1">The sequence shown here is derived from an EMBL/GenBank/DDBJ whole genome shotgun (WGS) entry which is preliminary data.</text>
</comment>
<dbReference type="EMBL" id="JAGEMK010000011">
    <property type="protein sequence ID" value="MBO1753290.1"/>
    <property type="molecule type" value="Genomic_DNA"/>
</dbReference>
<reference evidence="1" key="1">
    <citation type="submission" date="2021-03" db="EMBL/GenBank/DDBJ databases">
        <title>Actinotalea soli sp. nov., isolated from soil.</title>
        <authorList>
            <person name="Ping W."/>
            <person name="Zhang J."/>
        </authorList>
    </citation>
    <scope>NUCLEOTIDE SEQUENCE</scope>
    <source>
        <strain evidence="1">BY-33</strain>
    </source>
</reference>
<evidence type="ECO:0000313" key="2">
    <source>
        <dbReference type="Proteomes" id="UP000664209"/>
    </source>
</evidence>
<dbReference type="RefSeq" id="WP_208056968.1">
    <property type="nucleotide sequence ID" value="NZ_JAGEMK010000011.1"/>
</dbReference>
<keyword evidence="2" id="KW-1185">Reference proteome</keyword>